<evidence type="ECO:0000256" key="1">
    <source>
        <dbReference type="SAM" id="Phobius"/>
    </source>
</evidence>
<organism evidence="3 4">
    <name type="scientific">Halopelagius fulvigenes</name>
    <dbReference type="NCBI Taxonomy" id="1198324"/>
    <lineage>
        <taxon>Archaea</taxon>
        <taxon>Methanobacteriati</taxon>
        <taxon>Methanobacteriota</taxon>
        <taxon>Stenosarchaea group</taxon>
        <taxon>Halobacteria</taxon>
        <taxon>Halobacteriales</taxon>
        <taxon>Haloferacaceae</taxon>
    </lineage>
</organism>
<proteinExistence type="predicted"/>
<protein>
    <submittedName>
        <fullName evidence="3">VanZ family protein</fullName>
    </submittedName>
</protein>
<reference evidence="3 4" key="1">
    <citation type="journal article" date="2019" name="Int. J. Syst. Evol. Microbiol.">
        <title>The Global Catalogue of Microorganisms (GCM) 10K type strain sequencing project: providing services to taxonomists for standard genome sequencing and annotation.</title>
        <authorList>
            <consortium name="The Broad Institute Genomics Platform"/>
            <consortium name="The Broad Institute Genome Sequencing Center for Infectious Disease"/>
            <person name="Wu L."/>
            <person name="Ma J."/>
        </authorList>
    </citation>
    <scope>NUCLEOTIDE SEQUENCE [LARGE SCALE GENOMIC DNA]</scope>
    <source>
        <strain evidence="3 4">YIM 94188</strain>
    </source>
</reference>
<dbReference type="PANTHER" id="PTHR28008:SF1">
    <property type="entry name" value="DOMAIN PROTEIN, PUTATIVE (AFU_ORTHOLOGUE AFUA_3G10980)-RELATED"/>
    <property type="match status" value="1"/>
</dbReference>
<keyword evidence="1" id="KW-1133">Transmembrane helix</keyword>
<feature type="transmembrane region" description="Helical" evidence="1">
    <location>
        <begin position="17"/>
        <end position="37"/>
    </location>
</feature>
<dbReference type="EMBL" id="JBHSXH010000015">
    <property type="protein sequence ID" value="MFC6826654.1"/>
    <property type="molecule type" value="Genomic_DNA"/>
</dbReference>
<dbReference type="AlphaFoldDB" id="A0ABD5U698"/>
<dbReference type="PANTHER" id="PTHR28008">
    <property type="entry name" value="DOMAIN PROTEIN, PUTATIVE (AFU_ORTHOLOGUE AFUA_3G10980)-RELATED"/>
    <property type="match status" value="1"/>
</dbReference>
<feature type="transmembrane region" description="Helical" evidence="1">
    <location>
        <begin position="105"/>
        <end position="122"/>
    </location>
</feature>
<dbReference type="InterPro" id="IPR006976">
    <property type="entry name" value="VanZ-like"/>
</dbReference>
<name>A0ABD5U698_9EURY</name>
<keyword evidence="4" id="KW-1185">Reference proteome</keyword>
<evidence type="ECO:0000313" key="3">
    <source>
        <dbReference type="EMBL" id="MFC6826654.1"/>
    </source>
</evidence>
<feature type="transmembrane region" description="Helical" evidence="1">
    <location>
        <begin position="49"/>
        <end position="66"/>
    </location>
</feature>
<keyword evidence="1" id="KW-0472">Membrane</keyword>
<dbReference type="Pfam" id="PF04892">
    <property type="entry name" value="VanZ"/>
    <property type="match status" value="1"/>
</dbReference>
<accession>A0ABD5U698</accession>
<dbReference type="RefSeq" id="WP_379698582.1">
    <property type="nucleotide sequence ID" value="NZ_JBHSXH010000015.1"/>
</dbReference>
<feature type="domain" description="VanZ-like" evidence="2">
    <location>
        <begin position="68"/>
        <end position="122"/>
    </location>
</feature>
<evidence type="ECO:0000313" key="4">
    <source>
        <dbReference type="Proteomes" id="UP001596408"/>
    </source>
</evidence>
<evidence type="ECO:0000259" key="2">
    <source>
        <dbReference type="Pfam" id="PF04892"/>
    </source>
</evidence>
<gene>
    <name evidence="3" type="ORF">ACFQEV_16890</name>
</gene>
<sequence length="138" mass="14063">MGTDGLDRPRLRRVAPVLCWATVLVVASVIPASGGLSAPGPFGVGADKWLHLGGYWSVTLLAAVALEARGRRTLLLAVAFGVALGAGLELVQAALPARAFDPADAAVNGVGAVLGAVTYVLWRRVRDARGGRPGNDGG</sequence>
<keyword evidence="1" id="KW-0812">Transmembrane</keyword>
<dbReference type="Proteomes" id="UP001596408">
    <property type="component" value="Unassembled WGS sequence"/>
</dbReference>
<comment type="caution">
    <text evidence="3">The sequence shown here is derived from an EMBL/GenBank/DDBJ whole genome shotgun (WGS) entry which is preliminary data.</text>
</comment>
<feature type="transmembrane region" description="Helical" evidence="1">
    <location>
        <begin position="73"/>
        <end position="93"/>
    </location>
</feature>